<organism evidence="1 2">
    <name type="scientific">Fervidobacterium islandicum</name>
    <dbReference type="NCBI Taxonomy" id="2423"/>
    <lineage>
        <taxon>Bacteria</taxon>
        <taxon>Thermotogati</taxon>
        <taxon>Thermotogota</taxon>
        <taxon>Thermotogae</taxon>
        <taxon>Thermotogales</taxon>
        <taxon>Fervidobacteriaceae</taxon>
        <taxon>Fervidobacterium</taxon>
    </lineage>
</organism>
<name>A0AAI8GD42_FERIS</name>
<evidence type="ECO:0000313" key="1">
    <source>
        <dbReference type="EMBL" id="AMW32707.2"/>
    </source>
</evidence>
<protein>
    <submittedName>
        <fullName evidence="1">DUF4127 family protein</fullName>
    </submittedName>
</protein>
<evidence type="ECO:0000313" key="2">
    <source>
        <dbReference type="Proteomes" id="UP000093740"/>
    </source>
</evidence>
<reference evidence="1 2" key="1">
    <citation type="journal article" date="2015" name="Stand. Genomic Sci.">
        <title>Genome sequence of a native-feather degrading extremely thermophilic Eubacterium, Fervidobacterium islandicum AW-1.</title>
        <authorList>
            <person name="Lee Y.J."/>
            <person name="Jeong H."/>
            <person name="Park G.S."/>
            <person name="Kwak Y."/>
            <person name="Lee S.J."/>
            <person name="Lee S.J."/>
            <person name="Park M.K."/>
            <person name="Kim J.Y."/>
            <person name="Kang H.K."/>
            <person name="Shin J.H."/>
            <person name="Lee D.W."/>
        </authorList>
    </citation>
    <scope>NUCLEOTIDE SEQUENCE [LARGE SCALE GENOMIC DNA]</scope>
    <source>
        <strain evidence="1 2">AW-1</strain>
    </source>
</reference>
<accession>A0AAI8GD42</accession>
<sequence length="500" mass="58146">MRVLFLPLDERFCTKDYFIHLCSSVGIDVIFPEHFGLKKTPADVEYLANWLVQNSLGCDFAVLSLDMLLHGGLVPSRLDYTQEETLIKRLNVLSLVKKQNGNLKIYATKTVTRIPTYNSMEEEPDYWVYFGKALYEYSTSLASGHNIKEHNIPQWIIQDFLWRRRRNLQTTKEAINLVKAGVIDFLSIMLDDNSEGSLVYKEACELEQLVAQLGLNEKVQIRNGADEASLSLISKCLCDHFRLQPRFKVIYRKPEYAYLVPPYHSDELDTSTKSHILGAGGHPVDLESEFDILLYVNNFEPDEPREAPFQKESIQNLERSEHAELVKWIDLAYEQNKIIAIADVRYANGSDNSLVERILEKPINWELTTYYGWNTAGNTLGSTCAHSVLLYLSKKGFLQIDKEKLEKYQSILLLEHWGYQANVRKMLYEEVRRRNQDINSCLSMIKDEEWAKRFVEKNLEVYMDRINQSLKKNWKYSVFFPWHRPFEIGIVLIDTKQVVG</sequence>
<dbReference type="AlphaFoldDB" id="A0AAI8GD42"/>
<dbReference type="Pfam" id="PF13552">
    <property type="entry name" value="DUF4127"/>
    <property type="match status" value="1"/>
</dbReference>
<dbReference type="RefSeq" id="WP_033191746.1">
    <property type="nucleotide sequence ID" value="NZ_CP014334.2"/>
</dbReference>
<dbReference type="EMBL" id="CP014334">
    <property type="protein sequence ID" value="AMW32707.2"/>
    <property type="molecule type" value="Genomic_DNA"/>
</dbReference>
<dbReference type="Proteomes" id="UP000093740">
    <property type="component" value="Chromosome"/>
</dbReference>
<keyword evidence="2" id="KW-1185">Reference proteome</keyword>
<gene>
    <name evidence="1" type="ORF">NA23_05060</name>
</gene>
<dbReference type="KEGG" id="fia:NA23_05060"/>
<dbReference type="InterPro" id="IPR025394">
    <property type="entry name" value="DUF4127"/>
</dbReference>
<proteinExistence type="predicted"/>